<feature type="compositionally biased region" description="Low complexity" evidence="1">
    <location>
        <begin position="1"/>
        <end position="22"/>
    </location>
</feature>
<comment type="caution">
    <text evidence="3">The sequence shown here is derived from an EMBL/GenBank/DDBJ whole genome shotgun (WGS) entry which is preliminary data.</text>
</comment>
<name>W9GG16_9MICO</name>
<feature type="transmembrane region" description="Helical" evidence="2">
    <location>
        <begin position="640"/>
        <end position="659"/>
    </location>
</feature>
<feature type="transmembrane region" description="Helical" evidence="2">
    <location>
        <begin position="722"/>
        <end position="744"/>
    </location>
</feature>
<dbReference type="SUPFAM" id="SSF53448">
    <property type="entry name" value="Nucleotide-diphospho-sugar transferases"/>
    <property type="match status" value="1"/>
</dbReference>
<dbReference type="AlphaFoldDB" id="W9GG16"/>
<feature type="region of interest" description="Disordered" evidence="1">
    <location>
        <begin position="1"/>
        <end position="30"/>
    </location>
</feature>
<dbReference type="Gene3D" id="3.90.550.10">
    <property type="entry name" value="Spore Coat Polysaccharide Biosynthesis Protein SpsA, Chain A"/>
    <property type="match status" value="1"/>
</dbReference>
<dbReference type="PANTHER" id="PTHR43685:SF3">
    <property type="entry name" value="SLR2126 PROTEIN"/>
    <property type="match status" value="1"/>
</dbReference>
<reference evidence="4" key="1">
    <citation type="submission" date="2013-08" db="EMBL/GenBank/DDBJ databases">
        <title>Intrasporangium oryzae NRRL B-24470.</title>
        <authorList>
            <person name="Liu H."/>
            <person name="Wang G."/>
        </authorList>
    </citation>
    <scope>NUCLEOTIDE SEQUENCE [LARGE SCALE GENOMIC DNA]</scope>
    <source>
        <strain evidence="4">Q5-1</strain>
    </source>
</reference>
<dbReference type="InterPro" id="IPR050834">
    <property type="entry name" value="Glycosyltransf_2"/>
</dbReference>
<feature type="transmembrane region" description="Helical" evidence="2">
    <location>
        <begin position="514"/>
        <end position="537"/>
    </location>
</feature>
<evidence type="ECO:0000256" key="1">
    <source>
        <dbReference type="SAM" id="MobiDB-lite"/>
    </source>
</evidence>
<keyword evidence="2" id="KW-0472">Membrane</keyword>
<dbReference type="EMBL" id="AWQS01000326">
    <property type="protein sequence ID" value="EWT04127.1"/>
    <property type="molecule type" value="Genomic_DNA"/>
</dbReference>
<feature type="transmembrane region" description="Helical" evidence="2">
    <location>
        <begin position="693"/>
        <end position="710"/>
    </location>
</feature>
<feature type="transmembrane region" description="Helical" evidence="2">
    <location>
        <begin position="764"/>
        <end position="784"/>
    </location>
</feature>
<feature type="transmembrane region" description="Helical" evidence="2">
    <location>
        <begin position="296"/>
        <end position="319"/>
    </location>
</feature>
<dbReference type="Pfam" id="PF13641">
    <property type="entry name" value="Glyco_tranf_2_3"/>
    <property type="match status" value="1"/>
</dbReference>
<evidence type="ECO:0000256" key="2">
    <source>
        <dbReference type="SAM" id="Phobius"/>
    </source>
</evidence>
<feature type="transmembrane region" description="Helical" evidence="2">
    <location>
        <begin position="482"/>
        <end position="502"/>
    </location>
</feature>
<feature type="transmembrane region" description="Helical" evidence="2">
    <location>
        <begin position="604"/>
        <end position="628"/>
    </location>
</feature>
<gene>
    <name evidence="3" type="ORF">N864_13550</name>
</gene>
<dbReference type="Proteomes" id="UP000019494">
    <property type="component" value="Unassembled WGS sequence"/>
</dbReference>
<dbReference type="GO" id="GO:0016740">
    <property type="term" value="F:transferase activity"/>
    <property type="evidence" value="ECO:0007669"/>
    <property type="project" value="UniProtKB-KW"/>
</dbReference>
<feature type="transmembrane region" description="Helical" evidence="2">
    <location>
        <begin position="573"/>
        <end position="592"/>
    </location>
</feature>
<feature type="transmembrane region" description="Helical" evidence="2">
    <location>
        <begin position="796"/>
        <end position="819"/>
    </location>
</feature>
<feature type="region of interest" description="Disordered" evidence="1">
    <location>
        <begin position="387"/>
        <end position="406"/>
    </location>
</feature>
<dbReference type="OrthoDB" id="3734530at2"/>
<keyword evidence="2" id="KW-1133">Transmembrane helix</keyword>
<evidence type="ECO:0000313" key="3">
    <source>
        <dbReference type="EMBL" id="EWT04127.1"/>
    </source>
</evidence>
<protein>
    <submittedName>
        <fullName evidence="3">Family 2 glycosyl transferase</fullName>
    </submittedName>
</protein>
<organism evidence="3 4">
    <name type="scientific">Intrasporangium chromatireducens Q5-1</name>
    <dbReference type="NCBI Taxonomy" id="584657"/>
    <lineage>
        <taxon>Bacteria</taxon>
        <taxon>Bacillati</taxon>
        <taxon>Actinomycetota</taxon>
        <taxon>Actinomycetes</taxon>
        <taxon>Micrococcales</taxon>
        <taxon>Intrasporangiaceae</taxon>
        <taxon>Intrasporangium</taxon>
    </lineage>
</organism>
<evidence type="ECO:0000313" key="4">
    <source>
        <dbReference type="Proteomes" id="UP000019494"/>
    </source>
</evidence>
<accession>W9GG16</accession>
<sequence length="964" mass="99735">MPDALTTAFTTTPAGAGAAAPTHFPSQGRIAPTPTAEVSVVLLVRDGAPWLAESLAAIALQTLRPRRVLAVDLGSRDTSLAIVRAHQQLRRAVPDIDILELPAGIPIGRAIDRAITSLPRSGATRQLAWVLHDDVAPQPEALERLVEAMLRSPSVGIAGPKLVEWDDPRRLVELGIQVTRSGRRIASPAPGEADQGQHDSRTDVLAVGTKGMLVDRAVHTDLRGFDESFERYGAALDFGWRAQLAGHRVIVVPSAVVRDACATAQGRRATGPGAAEVARRTRRATRQVALARSAPLAAPFLGIWVALSSLVAAVTLLVAKRPRQAWRELSDIGALAHPSAITAARWRGRATKRLRRDDLATLFVTPREAARTTIDHIQDAITPDTLRRREAAPTVETGPVGEESESLDVLPASLPRRVLTHPGFLAVVAVLVTTVIAWRDPIRAGALSPAHTGVAGGELFPVSTGSGGLWHAFRDAWHGSGLGSGSAPAPALAVLAALTWLVERVPGVAASRSPAGVTVAWLMFLGPVLATWSAYLAGRVASSSRTGRAVAAAAWGVSSVVTAAVVEGRLSAVVVHVVLPFVIAGFALAGRADGTYTATFATALATAVVGAFAPPLLAVSAVAALLLVLFGPGQRRVRGLVLLVVPTALLGPSVMRFVADWRLLLSGPGLLDTARVGPVAGVVVGQPDAPLTAWLWLGAPLVVLGILGYAAHARSRSASVGLWSGVAVGLVGLAVALGSARVVLGTAATGVGTSAPARLWEGVGLELWVAGLLVGLLAGSGAVLSGLRRPVRRRTLGLAVAAVVLVLVPIVAGAVHWGVSGVGDHLTPGQARLPAVAVEQGNGPLSSRLLLLRPSATVVDFELTGTEPGELLRDLDRARPDNSDLVATVAALVGGRQSDESPSRALAQLAVGFVQVVSDGNDELVRRLDSTEGLSRLGREDGATLWKVRPLPGAGAGEAAAAPS</sequence>
<feature type="non-terminal residue" evidence="3">
    <location>
        <position position="964"/>
    </location>
</feature>
<dbReference type="PANTHER" id="PTHR43685">
    <property type="entry name" value="GLYCOSYLTRANSFERASE"/>
    <property type="match status" value="1"/>
</dbReference>
<dbReference type="InterPro" id="IPR029044">
    <property type="entry name" value="Nucleotide-diphossugar_trans"/>
</dbReference>
<proteinExistence type="predicted"/>
<keyword evidence="3" id="KW-0808">Transferase</keyword>
<keyword evidence="2" id="KW-0812">Transmembrane</keyword>
<keyword evidence="4" id="KW-1185">Reference proteome</keyword>